<protein>
    <submittedName>
        <fullName evidence="5">ATPase family protein associated with various cellular activities (AAA)</fullName>
    </submittedName>
</protein>
<keyword evidence="6" id="KW-1185">Reference proteome</keyword>
<keyword evidence="1" id="KW-0547">Nucleotide-binding</keyword>
<proteinExistence type="predicted"/>
<evidence type="ECO:0000256" key="1">
    <source>
        <dbReference type="ARBA" id="ARBA00022741"/>
    </source>
</evidence>
<name>A0ABX5KHZ8_9BURK</name>
<dbReference type="Gene3D" id="3.40.50.300">
    <property type="entry name" value="P-loop containing nucleotide triphosphate hydrolases"/>
    <property type="match status" value="1"/>
</dbReference>
<dbReference type="InterPro" id="IPR050168">
    <property type="entry name" value="AAA_ATPase_domain"/>
</dbReference>
<feature type="compositionally biased region" description="Low complexity" evidence="3">
    <location>
        <begin position="901"/>
        <end position="920"/>
    </location>
</feature>
<evidence type="ECO:0000256" key="2">
    <source>
        <dbReference type="ARBA" id="ARBA00022840"/>
    </source>
</evidence>
<dbReference type="CDD" id="cd19481">
    <property type="entry name" value="RecA-like_protease"/>
    <property type="match status" value="1"/>
</dbReference>
<dbReference type="InterPro" id="IPR003593">
    <property type="entry name" value="AAA+_ATPase"/>
</dbReference>
<dbReference type="SMART" id="SM00382">
    <property type="entry name" value="AAA"/>
    <property type="match status" value="1"/>
</dbReference>
<comment type="caution">
    <text evidence="5">The sequence shown here is derived from an EMBL/GenBank/DDBJ whole genome shotgun (WGS) entry which is preliminary data.</text>
</comment>
<dbReference type="InterPro" id="IPR027417">
    <property type="entry name" value="P-loop_NTPase"/>
</dbReference>
<feature type="region of interest" description="Disordered" evidence="3">
    <location>
        <begin position="885"/>
        <end position="920"/>
    </location>
</feature>
<feature type="compositionally biased region" description="Basic and acidic residues" evidence="3">
    <location>
        <begin position="18"/>
        <end position="29"/>
    </location>
</feature>
<reference evidence="5 6" key="1">
    <citation type="submission" date="2018-05" db="EMBL/GenBank/DDBJ databases">
        <title>Genomic Encyclopedia of Type Strains, Phase IV (KMG-V): Genome sequencing to study the core and pangenomes of soil and plant-associated prokaryotes.</title>
        <authorList>
            <person name="Whitman W."/>
        </authorList>
    </citation>
    <scope>NUCLEOTIDE SEQUENCE [LARGE SCALE GENOMIC DNA]</scope>
    <source>
        <strain evidence="5 6">SCZa-39</strain>
    </source>
</reference>
<dbReference type="SUPFAM" id="SSF52540">
    <property type="entry name" value="P-loop containing nucleoside triphosphate hydrolases"/>
    <property type="match status" value="1"/>
</dbReference>
<dbReference type="InterPro" id="IPR003959">
    <property type="entry name" value="ATPase_AAA_core"/>
</dbReference>
<keyword evidence="2" id="KW-0067">ATP-binding</keyword>
<organism evidence="5 6">
    <name type="scientific">Paraburkholderia unamae</name>
    <dbReference type="NCBI Taxonomy" id="219649"/>
    <lineage>
        <taxon>Bacteria</taxon>
        <taxon>Pseudomonadati</taxon>
        <taxon>Pseudomonadota</taxon>
        <taxon>Betaproteobacteria</taxon>
        <taxon>Burkholderiales</taxon>
        <taxon>Burkholderiaceae</taxon>
        <taxon>Paraburkholderia</taxon>
    </lineage>
</organism>
<sequence length="920" mass="102167">MPKPVVPWSSAIGAMSDAQRRESRVEPPHDLEAHMDDLRALDKIRKASAEMRNKGRKALTVLEPAAKQRYEVWKCARVRLQYARNRKEVEVSVANIEDRVKDVSIEELKEEYAPVLAAAEGMRMCIATGHLATSGATMRSWYWVVREIFTAAEPDWCIGGARGGDDGWVTAYSTCQCVRALCDLAKVLEQTADLLEYLDRTNAYLGTLAYPGIPEAWRELDKARLLRELETELSLAEHNVVFNITPLIGRRFNLDTLTQEFHGIVKSSLEALAENLKIVAEELPTHAPNEGDWPSQTGHAFALNAIGRGRALTQDAHKKFVGPDWMKEVAKLFRDAAEGVRHSMGASKRYLSSVIDTQLAAANHTDTRTWEPGEVAYAAPAYALTLGKKPESSELERLKLAAGLICSDLSADGTLTGLIPFHEHKECMYTVHTEEQLGAVAELIRVAHVPIDRQRVSHMFHYFKRQCAYGEEESIRGWYKEFDHRRAKEDVNATVDAVESLASLNRMLDEGINDMILDHFTVRHPTSKGLKLGQLFYPDYGFAQQGVCELERDEHDIGRESLAMTMQKMRAHVTRAGSDVRSSLVLHGPGGTGKTMLIEALARTCDLPLVEVTPSDLAKSGEANVEGRARAVFDALAMLSRVVILFDEFDPILKRRDESGEKETNFYTFVTPGMLPKLKGLQESAVERRFVYALITNLVGTLDLPAIRKGRFDEVVGVYPPDPLSRAGYFARIAGMFADSHQWDKAKFTPECLMEVVARTSSIGMTAATAAGMFRANDPGDLKERPIGYIYGLAKVPWKPDFLPEDEFRGIRGVGRFAELECLQWGMLTEWDEQIANFPTSEAWRKAADRNTLWGQLLHWPAEAQGGDAIDRIYSKMEAELKKAKGAGEVRGGDVAPPKQPEGGENAANAAAGPEGKSGK</sequence>
<dbReference type="EMBL" id="QEOB01000012">
    <property type="protein sequence ID" value="PVX80071.1"/>
    <property type="molecule type" value="Genomic_DNA"/>
</dbReference>
<dbReference type="PANTHER" id="PTHR23077:SF171">
    <property type="entry name" value="NUCLEAR VALOSIN-CONTAINING PROTEIN-LIKE"/>
    <property type="match status" value="1"/>
</dbReference>
<gene>
    <name evidence="5" type="ORF">C7402_112258</name>
</gene>
<evidence type="ECO:0000256" key="3">
    <source>
        <dbReference type="SAM" id="MobiDB-lite"/>
    </source>
</evidence>
<feature type="region of interest" description="Disordered" evidence="3">
    <location>
        <begin position="1"/>
        <end position="29"/>
    </location>
</feature>
<evidence type="ECO:0000313" key="5">
    <source>
        <dbReference type="EMBL" id="PVX80071.1"/>
    </source>
</evidence>
<evidence type="ECO:0000259" key="4">
    <source>
        <dbReference type="SMART" id="SM00382"/>
    </source>
</evidence>
<accession>A0ABX5KHZ8</accession>
<dbReference type="Proteomes" id="UP000245712">
    <property type="component" value="Unassembled WGS sequence"/>
</dbReference>
<evidence type="ECO:0000313" key="6">
    <source>
        <dbReference type="Proteomes" id="UP000245712"/>
    </source>
</evidence>
<feature type="domain" description="AAA+ ATPase" evidence="4">
    <location>
        <begin position="580"/>
        <end position="722"/>
    </location>
</feature>
<dbReference type="Pfam" id="PF00004">
    <property type="entry name" value="AAA"/>
    <property type="match status" value="1"/>
</dbReference>
<dbReference type="PANTHER" id="PTHR23077">
    <property type="entry name" value="AAA-FAMILY ATPASE"/>
    <property type="match status" value="1"/>
</dbReference>